<keyword evidence="1" id="KW-0479">Metal-binding</keyword>
<dbReference type="GO" id="GO:0031418">
    <property type="term" value="F:L-ascorbic acid binding"/>
    <property type="evidence" value="ECO:0007669"/>
    <property type="project" value="UniProtKB-KW"/>
</dbReference>
<organism evidence="4 5">
    <name type="scientific">Meloidogyne javanica</name>
    <name type="common">Root-knot nematode worm</name>
    <dbReference type="NCBI Taxonomy" id="6303"/>
    <lineage>
        <taxon>Eukaryota</taxon>
        <taxon>Metazoa</taxon>
        <taxon>Ecdysozoa</taxon>
        <taxon>Nematoda</taxon>
        <taxon>Chromadorea</taxon>
        <taxon>Rhabditida</taxon>
        <taxon>Tylenchina</taxon>
        <taxon>Tylenchomorpha</taxon>
        <taxon>Tylenchoidea</taxon>
        <taxon>Meloidogynidae</taxon>
        <taxon>Meloidogyninae</taxon>
        <taxon>Meloidogyne</taxon>
        <taxon>Meloidogyne incognita group</taxon>
    </lineage>
</organism>
<evidence type="ECO:0000256" key="3">
    <source>
        <dbReference type="ARBA" id="ARBA00023004"/>
    </source>
</evidence>
<dbReference type="PANTHER" id="PTHR10869">
    <property type="entry name" value="PROLYL 4-HYDROXYLASE ALPHA SUBUNIT"/>
    <property type="match status" value="1"/>
</dbReference>
<evidence type="ECO:0000313" key="5">
    <source>
        <dbReference type="WBParaSite" id="scaffold16599_cov203.g18318"/>
    </source>
</evidence>
<dbReference type="AlphaFoldDB" id="A0A915LTZ1"/>
<dbReference type="PANTHER" id="PTHR10869:SF244">
    <property type="entry name" value="PROLYL 4-HYDROXYLASE SUBUNIT ALPHA-2"/>
    <property type="match status" value="1"/>
</dbReference>
<evidence type="ECO:0000256" key="1">
    <source>
        <dbReference type="ARBA" id="ARBA00022723"/>
    </source>
</evidence>
<dbReference type="GO" id="GO:0046872">
    <property type="term" value="F:metal ion binding"/>
    <property type="evidence" value="ECO:0007669"/>
    <property type="project" value="UniProtKB-KW"/>
</dbReference>
<keyword evidence="2" id="KW-0847">Vitamin C</keyword>
<dbReference type="Gene3D" id="2.60.120.620">
    <property type="entry name" value="q2cbj1_9rhob like domain"/>
    <property type="match status" value="1"/>
</dbReference>
<sequence>MEANRYKTEPPLTPVKGSTSIACFDPFELANKWDFEAINSTKGHHNMGIGNRIATVLLYLSTPEKGGFTIFNQIKTIAKPTKHDALFWHAACPVLLGDKWVSNSWIHERGQEFIRPCGLDPSIQERYVGDLGVPVRDFCYENECSATDAKLSKPAFEKLENLSVGSVQNAKLTFVNCDGVLYPWMELNEPFTGSISFYANNRYGFCVVDPTDAENDLLVAVSRTLFDKGIFPSKDPLCHVCLKVDYKGKW</sequence>
<dbReference type="Proteomes" id="UP000887561">
    <property type="component" value="Unplaced"/>
</dbReference>
<dbReference type="GO" id="GO:0004656">
    <property type="term" value="F:procollagen-proline 4-dioxygenase activity"/>
    <property type="evidence" value="ECO:0007669"/>
    <property type="project" value="TreeGrafter"/>
</dbReference>
<dbReference type="GO" id="GO:0005783">
    <property type="term" value="C:endoplasmic reticulum"/>
    <property type="evidence" value="ECO:0007669"/>
    <property type="project" value="TreeGrafter"/>
</dbReference>
<accession>A0A915LTZ1</accession>
<dbReference type="WBParaSite" id="scaffold16599_cov203.g18318">
    <property type="protein sequence ID" value="scaffold16599_cov203.g18318"/>
    <property type="gene ID" value="scaffold16599_cov203.g18318"/>
</dbReference>
<evidence type="ECO:0000256" key="2">
    <source>
        <dbReference type="ARBA" id="ARBA00022896"/>
    </source>
</evidence>
<evidence type="ECO:0000313" key="4">
    <source>
        <dbReference type="Proteomes" id="UP000887561"/>
    </source>
</evidence>
<keyword evidence="4" id="KW-1185">Reference proteome</keyword>
<reference evidence="5" key="1">
    <citation type="submission" date="2022-11" db="UniProtKB">
        <authorList>
            <consortium name="WormBaseParasite"/>
        </authorList>
    </citation>
    <scope>IDENTIFICATION</scope>
</reference>
<proteinExistence type="predicted"/>
<name>A0A915LTZ1_MELJA</name>
<dbReference type="InterPro" id="IPR045054">
    <property type="entry name" value="P4HA-like"/>
</dbReference>
<keyword evidence="3" id="KW-0408">Iron</keyword>
<protein>
    <submittedName>
        <fullName evidence="5">Uncharacterized protein</fullName>
    </submittedName>
</protein>